<keyword evidence="3" id="KW-1185">Reference proteome</keyword>
<evidence type="ECO:0000313" key="3">
    <source>
        <dbReference type="Proteomes" id="UP000655225"/>
    </source>
</evidence>
<evidence type="ECO:0000256" key="1">
    <source>
        <dbReference type="SAM" id="MobiDB-lite"/>
    </source>
</evidence>
<organism evidence="2 3">
    <name type="scientific">Tetracentron sinense</name>
    <name type="common">Spur-leaf</name>
    <dbReference type="NCBI Taxonomy" id="13715"/>
    <lineage>
        <taxon>Eukaryota</taxon>
        <taxon>Viridiplantae</taxon>
        <taxon>Streptophyta</taxon>
        <taxon>Embryophyta</taxon>
        <taxon>Tracheophyta</taxon>
        <taxon>Spermatophyta</taxon>
        <taxon>Magnoliopsida</taxon>
        <taxon>Trochodendrales</taxon>
        <taxon>Trochodendraceae</taxon>
        <taxon>Tetracentron</taxon>
    </lineage>
</organism>
<gene>
    <name evidence="2" type="ORF">HHK36_004584</name>
</gene>
<dbReference type="AlphaFoldDB" id="A0A835DTB7"/>
<proteinExistence type="predicted"/>
<feature type="region of interest" description="Disordered" evidence="1">
    <location>
        <begin position="1"/>
        <end position="56"/>
    </location>
</feature>
<feature type="compositionally biased region" description="Basic and acidic residues" evidence="1">
    <location>
        <begin position="7"/>
        <end position="16"/>
    </location>
</feature>
<accession>A0A835DTB7</accession>
<comment type="caution">
    <text evidence="2">The sequence shown here is derived from an EMBL/GenBank/DDBJ whole genome shotgun (WGS) entry which is preliminary data.</text>
</comment>
<protein>
    <submittedName>
        <fullName evidence="2">Uncharacterized protein</fullName>
    </submittedName>
</protein>
<dbReference type="EMBL" id="JABCRI010000002">
    <property type="protein sequence ID" value="KAF8412024.1"/>
    <property type="molecule type" value="Genomic_DNA"/>
</dbReference>
<evidence type="ECO:0000313" key="2">
    <source>
        <dbReference type="EMBL" id="KAF8412024.1"/>
    </source>
</evidence>
<reference evidence="2 3" key="1">
    <citation type="submission" date="2020-04" db="EMBL/GenBank/DDBJ databases">
        <title>Plant Genome Project.</title>
        <authorList>
            <person name="Zhang R.-G."/>
        </authorList>
    </citation>
    <scope>NUCLEOTIDE SEQUENCE [LARGE SCALE GENOMIC DNA]</scope>
    <source>
        <strain evidence="2">YNK0</strain>
        <tissue evidence="2">Leaf</tissue>
    </source>
</reference>
<sequence>MSVAKATRTETTRGEPESLPSQGSKKQPRQPELPFRGVRRRSLPRPESSSRSDIQMAAAKAALDFSTNRGSFNQDKTGMETGSGSDIWWGIGEDMLSFFENVKYAPLQSPLSLEAVAGELFSDQVIDNNEFFFSSCFER</sequence>
<dbReference type="Proteomes" id="UP000655225">
    <property type="component" value="Unassembled WGS sequence"/>
</dbReference>
<name>A0A835DTB7_TETSI</name>